<reference evidence="9" key="3">
    <citation type="submission" date="2025-09" db="UniProtKB">
        <authorList>
            <consortium name="Ensembl"/>
        </authorList>
    </citation>
    <scope>IDENTIFICATION</scope>
</reference>
<evidence type="ECO:0000256" key="1">
    <source>
        <dbReference type="ARBA" id="ARBA00004123"/>
    </source>
</evidence>
<dbReference type="Pfam" id="PF00644">
    <property type="entry name" value="PARP"/>
    <property type="match status" value="1"/>
</dbReference>
<dbReference type="GO" id="GO:0005737">
    <property type="term" value="C:cytoplasm"/>
    <property type="evidence" value="ECO:0007669"/>
    <property type="project" value="TreeGrafter"/>
</dbReference>
<evidence type="ECO:0000256" key="6">
    <source>
        <dbReference type="ARBA" id="ARBA00024347"/>
    </source>
</evidence>
<reference evidence="10" key="1">
    <citation type="submission" date="2012-01" db="EMBL/GenBank/DDBJ databases">
        <title>The Genome Sequence of Oreochromis niloticus (Nile Tilapia).</title>
        <authorList>
            <consortium name="Broad Institute Genome Assembly Team"/>
            <consortium name="Broad Institute Sequencing Platform"/>
            <person name="Di Palma F."/>
            <person name="Johnson J."/>
            <person name="Lander E.S."/>
            <person name="Lindblad-Toh K."/>
        </authorList>
    </citation>
    <scope>NUCLEOTIDE SEQUENCE [LARGE SCALE GENOMIC DNA]</scope>
</reference>
<keyword evidence="2 7" id="KW-0328">Glycosyltransferase</keyword>
<dbReference type="InterPro" id="IPR052056">
    <property type="entry name" value="Mono-ARTD/PARP"/>
</dbReference>
<dbReference type="GO" id="GO:1990404">
    <property type="term" value="F:NAD+-protein mono-ADP-ribosyltransferase activity"/>
    <property type="evidence" value="ECO:0007669"/>
    <property type="project" value="TreeGrafter"/>
</dbReference>
<evidence type="ECO:0000259" key="8">
    <source>
        <dbReference type="PROSITE" id="PS51059"/>
    </source>
</evidence>
<evidence type="ECO:0000256" key="7">
    <source>
        <dbReference type="RuleBase" id="RU362114"/>
    </source>
</evidence>
<dbReference type="InterPro" id="IPR012317">
    <property type="entry name" value="Poly(ADP-ribose)pol_cat_dom"/>
</dbReference>
<dbReference type="InParanoid" id="A0A669E0H4"/>
<evidence type="ECO:0000256" key="5">
    <source>
        <dbReference type="ARBA" id="ARBA00023242"/>
    </source>
</evidence>
<dbReference type="Gene3D" id="3.30.720.50">
    <property type="match status" value="1"/>
</dbReference>
<evidence type="ECO:0000313" key="10">
    <source>
        <dbReference type="Proteomes" id="UP000005207"/>
    </source>
</evidence>
<evidence type="ECO:0000256" key="3">
    <source>
        <dbReference type="ARBA" id="ARBA00022679"/>
    </source>
</evidence>
<dbReference type="InterPro" id="IPR037197">
    <property type="entry name" value="WWE_dom_sf"/>
</dbReference>
<dbReference type="AlphaFoldDB" id="A0A669E0H4"/>
<name>A0A669E0H4_ORENI</name>
<dbReference type="PANTHER" id="PTHR14453">
    <property type="entry name" value="PARP/ZINC FINGER CCCH TYPE DOMAIN CONTAINING PROTEIN"/>
    <property type="match status" value="1"/>
</dbReference>
<evidence type="ECO:0000256" key="4">
    <source>
        <dbReference type="ARBA" id="ARBA00023027"/>
    </source>
</evidence>
<comment type="subcellular location">
    <subcellularLocation>
        <location evidence="1">Nucleus</location>
    </subcellularLocation>
</comment>
<dbReference type="Gene3D" id="3.90.228.10">
    <property type="match status" value="1"/>
</dbReference>
<dbReference type="GO" id="GO:0070212">
    <property type="term" value="P:protein poly-ADP-ribosylation"/>
    <property type="evidence" value="ECO:0007669"/>
    <property type="project" value="TreeGrafter"/>
</dbReference>
<dbReference type="GO" id="GO:0010629">
    <property type="term" value="P:negative regulation of gene expression"/>
    <property type="evidence" value="ECO:0007669"/>
    <property type="project" value="TreeGrafter"/>
</dbReference>
<keyword evidence="10" id="KW-1185">Reference proteome</keyword>
<proteinExistence type="inferred from homology"/>
<comment type="similarity">
    <text evidence="6">Belongs to the ARTD/PARP family.</text>
</comment>
<dbReference type="OMA" id="GSACKEM"/>
<protein>
    <recommendedName>
        <fullName evidence="7">Poly [ADP-ribose] polymerase</fullName>
        <shortName evidence="7">PARP</shortName>
        <ecNumber evidence="7">2.4.2.-</ecNumber>
    </recommendedName>
</protein>
<dbReference type="CDD" id="cd01439">
    <property type="entry name" value="TCCD_inducible_PARP_like"/>
    <property type="match status" value="1"/>
</dbReference>
<dbReference type="Proteomes" id="UP000005207">
    <property type="component" value="Linkage group LG3"/>
</dbReference>
<dbReference type="SUPFAM" id="SSF56399">
    <property type="entry name" value="ADP-ribosylation"/>
    <property type="match status" value="1"/>
</dbReference>
<dbReference type="GO" id="GO:0005634">
    <property type="term" value="C:nucleus"/>
    <property type="evidence" value="ECO:0007669"/>
    <property type="project" value="UniProtKB-SubCell"/>
</dbReference>
<sequence length="339" mass="38442">MGSGKDVYVLEGLKEDILSVTELIGRATQEALYKNFQDKEEAITALNVQWSLKDVNGAWQEVSLRDNYMLEYAQTQNKIFVDIDAPDGSRVTVNLKTKEATNGMPIKWDPMKEEMFMKVELQPTSQEYREIAQGFLKTAKFNICKIERVQNFYLWNAYSVCKERILAKNGPAELGEKTLYHGTSAESCQCIERDRFDRGYAGKNAARYGKGVYFAVNAAYSANGFSPADKSGLKRLYVVRVLTGRYTVGKSSMISPPPRGSDPTDCYDSLVDNQQQPNMFVIFHDDQAYPEYLITFNKNPVNVQYLFPLSLICRFSQRRTLTLSPTCSIKTALFEPLMG</sequence>
<dbReference type="GO" id="GO:0003714">
    <property type="term" value="F:transcription corepressor activity"/>
    <property type="evidence" value="ECO:0007669"/>
    <property type="project" value="TreeGrafter"/>
</dbReference>
<dbReference type="GO" id="GO:0003950">
    <property type="term" value="F:NAD+ poly-ADP-ribosyltransferase activity"/>
    <property type="evidence" value="ECO:0007669"/>
    <property type="project" value="UniProtKB-UniRule"/>
</dbReference>
<evidence type="ECO:0000313" key="9">
    <source>
        <dbReference type="Ensembl" id="ENSONIP00000064397.1"/>
    </source>
</evidence>
<evidence type="ECO:0000256" key="2">
    <source>
        <dbReference type="ARBA" id="ARBA00022676"/>
    </source>
</evidence>
<accession>A0A669E0H4</accession>
<reference evidence="9" key="2">
    <citation type="submission" date="2025-08" db="UniProtKB">
        <authorList>
            <consortium name="Ensembl"/>
        </authorList>
    </citation>
    <scope>IDENTIFICATION</scope>
</reference>
<dbReference type="PANTHER" id="PTHR14453:SF107">
    <property type="entry name" value="POLY [ADP-RIBOSE] POLYMERASE"/>
    <property type="match status" value="1"/>
</dbReference>
<dbReference type="FunFam" id="3.90.228.10:FF:000008">
    <property type="entry name" value="Poly [ADP-ribose] polymerase"/>
    <property type="match status" value="1"/>
</dbReference>
<dbReference type="EC" id="2.4.2.-" evidence="7"/>
<keyword evidence="3 7" id="KW-0808">Transferase</keyword>
<organism evidence="9 10">
    <name type="scientific">Oreochromis niloticus</name>
    <name type="common">Nile tilapia</name>
    <name type="synonym">Tilapia nilotica</name>
    <dbReference type="NCBI Taxonomy" id="8128"/>
    <lineage>
        <taxon>Eukaryota</taxon>
        <taxon>Metazoa</taxon>
        <taxon>Chordata</taxon>
        <taxon>Craniata</taxon>
        <taxon>Vertebrata</taxon>
        <taxon>Euteleostomi</taxon>
        <taxon>Actinopterygii</taxon>
        <taxon>Neopterygii</taxon>
        <taxon>Teleostei</taxon>
        <taxon>Neoteleostei</taxon>
        <taxon>Acanthomorphata</taxon>
        <taxon>Ovalentaria</taxon>
        <taxon>Cichlomorphae</taxon>
        <taxon>Cichliformes</taxon>
        <taxon>Cichlidae</taxon>
        <taxon>African cichlids</taxon>
        <taxon>Pseudocrenilabrinae</taxon>
        <taxon>Oreochromini</taxon>
        <taxon>Oreochromis</taxon>
    </lineage>
</organism>
<dbReference type="GeneTree" id="ENSGT00940000154311"/>
<dbReference type="Ensembl" id="ENSONIT00000045411.1">
    <property type="protein sequence ID" value="ENSONIP00000064397.1"/>
    <property type="gene ID" value="ENSONIG00000027459.1"/>
</dbReference>
<feature type="domain" description="PARP catalytic" evidence="8">
    <location>
        <begin position="104"/>
        <end position="320"/>
    </location>
</feature>
<keyword evidence="5" id="KW-0539">Nucleus</keyword>
<keyword evidence="4 7" id="KW-0520">NAD</keyword>
<dbReference type="PROSITE" id="PS51059">
    <property type="entry name" value="PARP_CATALYTIC"/>
    <property type="match status" value="1"/>
</dbReference>